<dbReference type="PANTHER" id="PTHR33227:SF54">
    <property type="entry name" value="PROTEIN STIG1"/>
    <property type="match status" value="1"/>
</dbReference>
<evidence type="ECO:0000256" key="1">
    <source>
        <dbReference type="ARBA" id="ARBA00006010"/>
    </source>
</evidence>
<keyword evidence="3" id="KW-1133">Transmembrane helix</keyword>
<accession>A0ABQ9L2T7</accession>
<dbReference type="EMBL" id="JARPOI010000015">
    <property type="protein sequence ID" value="KAJ9154513.1"/>
    <property type="molecule type" value="Genomic_DNA"/>
</dbReference>
<gene>
    <name evidence="4" type="ORF">P3X46_027836</name>
</gene>
<dbReference type="Proteomes" id="UP001174677">
    <property type="component" value="Chromosome 15"/>
</dbReference>
<feature type="transmembrane region" description="Helical" evidence="3">
    <location>
        <begin position="6"/>
        <end position="26"/>
    </location>
</feature>
<name>A0ABQ9L2T7_HEVBR</name>
<reference evidence="4 5" key="1">
    <citation type="journal article" date="2023" name="Plant Biotechnol. J.">
        <title>Chromosome-level wild Hevea brasiliensis genome provides new tools for genomic-assisted breeding and valuable loci to elevate rubber yield.</title>
        <authorList>
            <person name="Cheng H."/>
            <person name="Song X."/>
            <person name="Hu Y."/>
            <person name="Wu T."/>
            <person name="Yang Q."/>
            <person name="An Z."/>
            <person name="Feng S."/>
            <person name="Deng Z."/>
            <person name="Wu W."/>
            <person name="Zeng X."/>
            <person name="Tu M."/>
            <person name="Wang X."/>
            <person name="Huang H."/>
        </authorList>
    </citation>
    <scope>NUCLEOTIDE SEQUENCE [LARGE SCALE GENOMIC DNA]</scope>
    <source>
        <strain evidence="4">MT/VB/25A 57/8</strain>
    </source>
</reference>
<dbReference type="InterPro" id="IPR006969">
    <property type="entry name" value="Stig-like"/>
</dbReference>
<evidence type="ECO:0008006" key="6">
    <source>
        <dbReference type="Google" id="ProtNLM"/>
    </source>
</evidence>
<proteinExistence type="inferred from homology"/>
<sequence>MLSVTYHFWPLILVLLIGTSHGVFAVRRLGMQESDAPTHLNFFLYKLQGRQRVLSCANDPSVCLDREKNPWGGTTCCFQQLCKDTLKDPNNCGLCGQTCAYGFACCNGRCVDIQNDPHHCGSCFEECPGQGRCSFAMCDYGG</sequence>
<keyword evidence="5" id="KW-1185">Reference proteome</keyword>
<organism evidence="4 5">
    <name type="scientific">Hevea brasiliensis</name>
    <name type="common">Para rubber tree</name>
    <name type="synonym">Siphonia brasiliensis</name>
    <dbReference type="NCBI Taxonomy" id="3981"/>
    <lineage>
        <taxon>Eukaryota</taxon>
        <taxon>Viridiplantae</taxon>
        <taxon>Streptophyta</taxon>
        <taxon>Embryophyta</taxon>
        <taxon>Tracheophyta</taxon>
        <taxon>Spermatophyta</taxon>
        <taxon>Magnoliopsida</taxon>
        <taxon>eudicotyledons</taxon>
        <taxon>Gunneridae</taxon>
        <taxon>Pentapetalae</taxon>
        <taxon>rosids</taxon>
        <taxon>fabids</taxon>
        <taxon>Malpighiales</taxon>
        <taxon>Euphorbiaceae</taxon>
        <taxon>Crotonoideae</taxon>
        <taxon>Micrandreae</taxon>
        <taxon>Hevea</taxon>
    </lineage>
</organism>
<dbReference type="PANTHER" id="PTHR33227">
    <property type="entry name" value="STIGMA-SPECIFIC STIG1-LIKE PROTEIN 3"/>
    <property type="match status" value="1"/>
</dbReference>
<keyword evidence="3" id="KW-0812">Transmembrane</keyword>
<protein>
    <recommendedName>
        <fullName evidence="6">4Fe-4S ferredoxin-type domain-containing protein</fullName>
    </recommendedName>
</protein>
<comment type="caution">
    <text evidence="4">The sequence shown here is derived from an EMBL/GenBank/DDBJ whole genome shotgun (WGS) entry which is preliminary data.</text>
</comment>
<evidence type="ECO:0000313" key="4">
    <source>
        <dbReference type="EMBL" id="KAJ9154513.1"/>
    </source>
</evidence>
<dbReference type="Pfam" id="PF04885">
    <property type="entry name" value="Stig1"/>
    <property type="match status" value="1"/>
</dbReference>
<evidence type="ECO:0000256" key="2">
    <source>
        <dbReference type="ARBA" id="ARBA00022729"/>
    </source>
</evidence>
<comment type="similarity">
    <text evidence="1">Belongs to the STIG1 family.</text>
</comment>
<keyword evidence="2" id="KW-0732">Signal</keyword>
<evidence type="ECO:0000256" key="3">
    <source>
        <dbReference type="SAM" id="Phobius"/>
    </source>
</evidence>
<evidence type="ECO:0000313" key="5">
    <source>
        <dbReference type="Proteomes" id="UP001174677"/>
    </source>
</evidence>
<keyword evidence="3" id="KW-0472">Membrane</keyword>